<dbReference type="EMBL" id="BSXS01003824">
    <property type="protein sequence ID" value="GME82002.1"/>
    <property type="molecule type" value="Genomic_DNA"/>
</dbReference>
<proteinExistence type="predicted"/>
<sequence length="530" mass="61201">MFRKVKRKTDGRRNFDDRDTSFDTSVGAGGFHDDLAQYPHRLSFYKLPPMEEVTLEEFETWAIDRLKVLLEIESCSARSMTFKETEQVMEKMLAKYLPLNVPSKESSSLYQERKKDHYSHFILRLAFCRSEELRRRFVKAETTLFKLRYNMLSMTEQRNFVNSLDLPWVAATEEEKTKFESQLYACSYSSVRALLRAGSASGVKITDDQVRQYLKHQTFYKLPFEYVPDLLAMRTAFLHQGYVYVGQFQQSSLIISEYSKFLKEQLDLTVRGLPGLDEDDRLVPVLNNLSKGYISAEYNDGGNSSNGEDSEVNSENVNTFLSDMPLCMQRLMEGVSVNHHLKYGGRQQLAFFLKGIGLSADEALKFWRNQFTKSMSAERFNKDYKYNFRHNYGLEGGRINYKPWDCKTIMNKPNPTKSEYHGCPYRDLHRDELLVMLGKLGLEGNRSTDDVLDLSNRGEYQAACTKVFELVNRDNIDYALKTKSGNVDQSSIVHPNQYFDRSRYLKKLREGTVGKGAESQSGESQSIATQ</sequence>
<comment type="caution">
    <text evidence="1">The sequence shown here is derived from an EMBL/GenBank/DDBJ whole genome shotgun (WGS) entry which is preliminary data.</text>
</comment>
<dbReference type="Proteomes" id="UP001165064">
    <property type="component" value="Unassembled WGS sequence"/>
</dbReference>
<keyword evidence="2" id="KW-1185">Reference proteome</keyword>
<evidence type="ECO:0000313" key="1">
    <source>
        <dbReference type="EMBL" id="GME82002.1"/>
    </source>
</evidence>
<reference evidence="1" key="1">
    <citation type="submission" date="2023-04" db="EMBL/GenBank/DDBJ databases">
        <title>Ambrosiozyma monospora NBRC 10751.</title>
        <authorList>
            <person name="Ichikawa N."/>
            <person name="Sato H."/>
            <person name="Tonouchi N."/>
        </authorList>
    </citation>
    <scope>NUCLEOTIDE SEQUENCE</scope>
    <source>
        <strain evidence="1">NBRC 10751</strain>
    </source>
</reference>
<gene>
    <name evidence="1" type="ORF">Amon02_000525500</name>
</gene>
<evidence type="ECO:0000313" key="2">
    <source>
        <dbReference type="Proteomes" id="UP001165064"/>
    </source>
</evidence>
<name>A0ACB5T5I8_AMBMO</name>
<protein>
    <submittedName>
        <fullName evidence="1">Unnamed protein product</fullName>
    </submittedName>
</protein>
<accession>A0ACB5T5I8</accession>
<organism evidence="1 2">
    <name type="scientific">Ambrosiozyma monospora</name>
    <name type="common">Yeast</name>
    <name type="synonym">Endomycopsis monosporus</name>
    <dbReference type="NCBI Taxonomy" id="43982"/>
    <lineage>
        <taxon>Eukaryota</taxon>
        <taxon>Fungi</taxon>
        <taxon>Dikarya</taxon>
        <taxon>Ascomycota</taxon>
        <taxon>Saccharomycotina</taxon>
        <taxon>Pichiomycetes</taxon>
        <taxon>Pichiales</taxon>
        <taxon>Pichiaceae</taxon>
        <taxon>Ambrosiozyma</taxon>
    </lineage>
</organism>